<dbReference type="InterPro" id="IPR049734">
    <property type="entry name" value="NudC-like_C"/>
</dbReference>
<keyword evidence="6" id="KW-0378">Hydrolase</keyword>
<dbReference type="EMBL" id="SLZW01000001">
    <property type="protein sequence ID" value="TCS65031.1"/>
    <property type="molecule type" value="Genomic_DNA"/>
</dbReference>
<accession>A0A4V2UP94</accession>
<dbReference type="NCBIfam" id="NF001299">
    <property type="entry name" value="PRK00241.1"/>
    <property type="match status" value="1"/>
</dbReference>
<comment type="catalytic activity">
    <reaction evidence="9">
        <text>a 5'-end NAD(+)-phospho-ribonucleoside in mRNA + H2O = a 5'-end phospho-adenosine-phospho-ribonucleoside in mRNA + beta-nicotinamide D-ribonucleotide + 2 H(+)</text>
        <dbReference type="Rhea" id="RHEA:60876"/>
        <dbReference type="Rhea" id="RHEA-COMP:15698"/>
        <dbReference type="Rhea" id="RHEA-COMP:15719"/>
        <dbReference type="ChEBI" id="CHEBI:14649"/>
        <dbReference type="ChEBI" id="CHEBI:15377"/>
        <dbReference type="ChEBI" id="CHEBI:15378"/>
        <dbReference type="ChEBI" id="CHEBI:144029"/>
        <dbReference type="ChEBI" id="CHEBI:144051"/>
    </reaction>
    <physiologicalReaction direction="left-to-right" evidence="9">
        <dbReference type="Rhea" id="RHEA:60877"/>
    </physiologicalReaction>
</comment>
<dbReference type="GO" id="GO:0006742">
    <property type="term" value="P:NADP+ catabolic process"/>
    <property type="evidence" value="ECO:0007669"/>
    <property type="project" value="TreeGrafter"/>
</dbReference>
<dbReference type="EC" id="3.6.1.22" evidence="4"/>
<evidence type="ECO:0000256" key="6">
    <source>
        <dbReference type="ARBA" id="ARBA00022801"/>
    </source>
</evidence>
<comment type="similarity">
    <text evidence="3">Belongs to the Nudix hydrolase family. NudC subfamily.</text>
</comment>
<organism evidence="11 12">
    <name type="scientific">Varunaivibrio sulfuroxidans</name>
    <dbReference type="NCBI Taxonomy" id="1773489"/>
    <lineage>
        <taxon>Bacteria</taxon>
        <taxon>Pseudomonadati</taxon>
        <taxon>Pseudomonadota</taxon>
        <taxon>Alphaproteobacteria</taxon>
        <taxon>Rhodospirillales</taxon>
        <taxon>Magnetovibrionaceae</taxon>
        <taxon>Varunaivibrio</taxon>
    </lineage>
</organism>
<keyword evidence="5" id="KW-0479">Metal-binding</keyword>
<dbReference type="AlphaFoldDB" id="A0A4V2UP94"/>
<keyword evidence="12" id="KW-1185">Reference proteome</keyword>
<dbReference type="SUPFAM" id="SSF55811">
    <property type="entry name" value="Nudix"/>
    <property type="match status" value="1"/>
</dbReference>
<dbReference type="Proteomes" id="UP000295304">
    <property type="component" value="Unassembled WGS sequence"/>
</dbReference>
<dbReference type="InterPro" id="IPR050241">
    <property type="entry name" value="NAD-cap_RNA_hydrolase_NudC"/>
</dbReference>
<sequence>MLQRRDAAWLDERLHRRDTRVIAVWRGLHLIRDVNGVSPSAVMLTGAHARGLLRIADTLALLGVKDDTAYFCVDVSSKEALELTPLMGQARFQELREVGVALDPFEANLLAHGRALMHWHRMQSYCSLCAQRTESIHGGAARRCVNLDCGHEFYPRLDPAVIVLVTRSGPEGGACLLARQSPWPKGMYAVLAGFVEPGETLEDAVRREVAEETSVRVGAVAYHSSQPWPFPGSVMIGFRAEAQSVGITLNDGELEDARWCTRAQIRRFPERGLFLPRPDSLAHLLIDQWMAEG</sequence>
<dbReference type="InterPro" id="IPR015376">
    <property type="entry name" value="Znr_NADH_PPase"/>
</dbReference>
<dbReference type="GO" id="GO:0035529">
    <property type="term" value="F:NADH pyrophosphatase activity"/>
    <property type="evidence" value="ECO:0007669"/>
    <property type="project" value="TreeGrafter"/>
</dbReference>
<gene>
    <name evidence="11" type="ORF">EDD55_101365</name>
</gene>
<evidence type="ECO:0000259" key="10">
    <source>
        <dbReference type="PROSITE" id="PS51462"/>
    </source>
</evidence>
<dbReference type="PANTHER" id="PTHR42904">
    <property type="entry name" value="NUDIX HYDROLASE, NUDC SUBFAMILY"/>
    <property type="match status" value="1"/>
</dbReference>
<evidence type="ECO:0000256" key="5">
    <source>
        <dbReference type="ARBA" id="ARBA00022723"/>
    </source>
</evidence>
<comment type="cofactor">
    <cofactor evidence="2">
        <name>Zn(2+)</name>
        <dbReference type="ChEBI" id="CHEBI:29105"/>
    </cofactor>
</comment>
<comment type="caution">
    <text evidence="11">The sequence shown here is derived from an EMBL/GenBank/DDBJ whole genome shotgun (WGS) entry which is preliminary data.</text>
</comment>
<evidence type="ECO:0000256" key="8">
    <source>
        <dbReference type="ARBA" id="ARBA00023027"/>
    </source>
</evidence>
<dbReference type="CDD" id="cd03429">
    <property type="entry name" value="NUDIX_NADH_pyrophosphatase_Nudt13"/>
    <property type="match status" value="1"/>
</dbReference>
<feature type="domain" description="Nudix hydrolase" evidence="10">
    <location>
        <begin position="155"/>
        <end position="282"/>
    </location>
</feature>
<reference evidence="11 12" key="1">
    <citation type="submission" date="2019-03" db="EMBL/GenBank/DDBJ databases">
        <title>Genomic Encyclopedia of Type Strains, Phase IV (KMG-IV): sequencing the most valuable type-strain genomes for metagenomic binning, comparative biology and taxonomic classification.</title>
        <authorList>
            <person name="Goeker M."/>
        </authorList>
    </citation>
    <scope>NUCLEOTIDE SEQUENCE [LARGE SCALE GENOMIC DNA]</scope>
    <source>
        <strain evidence="11 12">DSM 101688</strain>
    </source>
</reference>
<dbReference type="Gene3D" id="3.90.79.20">
    <property type="match status" value="1"/>
</dbReference>
<dbReference type="GO" id="GO:0005829">
    <property type="term" value="C:cytosol"/>
    <property type="evidence" value="ECO:0007669"/>
    <property type="project" value="TreeGrafter"/>
</dbReference>
<keyword evidence="8" id="KW-0520">NAD</keyword>
<dbReference type="GO" id="GO:0019677">
    <property type="term" value="P:NAD+ catabolic process"/>
    <property type="evidence" value="ECO:0007669"/>
    <property type="project" value="TreeGrafter"/>
</dbReference>
<dbReference type="Pfam" id="PF09296">
    <property type="entry name" value="NUDIX-like"/>
    <property type="match status" value="1"/>
</dbReference>
<dbReference type="InterPro" id="IPR000086">
    <property type="entry name" value="NUDIX_hydrolase_dom"/>
</dbReference>
<dbReference type="Gene3D" id="3.90.79.10">
    <property type="entry name" value="Nucleoside Triphosphate Pyrophosphohydrolase"/>
    <property type="match status" value="1"/>
</dbReference>
<protein>
    <recommendedName>
        <fullName evidence="4">NAD(+) diphosphatase</fullName>
        <ecNumber evidence="4">3.6.1.22</ecNumber>
    </recommendedName>
</protein>
<proteinExistence type="inferred from homology"/>
<evidence type="ECO:0000256" key="3">
    <source>
        <dbReference type="ARBA" id="ARBA00009595"/>
    </source>
</evidence>
<dbReference type="InterPro" id="IPR015797">
    <property type="entry name" value="NUDIX_hydrolase-like_dom_sf"/>
</dbReference>
<evidence type="ECO:0000313" key="11">
    <source>
        <dbReference type="EMBL" id="TCS65031.1"/>
    </source>
</evidence>
<evidence type="ECO:0000256" key="2">
    <source>
        <dbReference type="ARBA" id="ARBA00001947"/>
    </source>
</evidence>
<keyword evidence="7" id="KW-0460">Magnesium</keyword>
<dbReference type="Pfam" id="PF09297">
    <property type="entry name" value="Zn_ribbon_NUD"/>
    <property type="match status" value="1"/>
</dbReference>
<evidence type="ECO:0000256" key="9">
    <source>
        <dbReference type="ARBA" id="ARBA00023679"/>
    </source>
</evidence>
<dbReference type="PANTHER" id="PTHR42904:SF6">
    <property type="entry name" value="NAD-CAPPED RNA HYDROLASE NUDT12"/>
    <property type="match status" value="1"/>
</dbReference>
<evidence type="ECO:0000256" key="4">
    <source>
        <dbReference type="ARBA" id="ARBA00012381"/>
    </source>
</evidence>
<name>A0A4V2UP94_9PROT</name>
<dbReference type="GO" id="GO:0046872">
    <property type="term" value="F:metal ion binding"/>
    <property type="evidence" value="ECO:0007669"/>
    <property type="project" value="UniProtKB-KW"/>
</dbReference>
<dbReference type="Pfam" id="PF00293">
    <property type="entry name" value="NUDIX"/>
    <property type="match status" value="1"/>
</dbReference>
<dbReference type="PROSITE" id="PS51462">
    <property type="entry name" value="NUDIX"/>
    <property type="match status" value="1"/>
</dbReference>
<evidence type="ECO:0000313" key="12">
    <source>
        <dbReference type="Proteomes" id="UP000295304"/>
    </source>
</evidence>
<evidence type="ECO:0000256" key="7">
    <source>
        <dbReference type="ARBA" id="ARBA00022842"/>
    </source>
</evidence>
<dbReference type="InterPro" id="IPR015375">
    <property type="entry name" value="NADH_PPase-like_N"/>
</dbReference>
<comment type="cofactor">
    <cofactor evidence="1">
        <name>Mg(2+)</name>
        <dbReference type="ChEBI" id="CHEBI:18420"/>
    </cofactor>
</comment>
<evidence type="ECO:0000256" key="1">
    <source>
        <dbReference type="ARBA" id="ARBA00001946"/>
    </source>
</evidence>